<sequence>MKYLKSLYKEHVLYVTHINNWRSPLDTNKPDCRSWMRAETYLRLDVLIDDLQTACQQNHIPQGIDAVWELVFFHTGLPVAQARQFSFAESLAALHPALESLCIPPEVLEYPPYIHHQLQSLPAGQKIELPPYSKAEWNHSLLKKYQDLHSL</sequence>
<dbReference type="EMBL" id="CP075128">
    <property type="protein sequence ID" value="QWJ46154.1"/>
    <property type="molecule type" value="Genomic_DNA"/>
</dbReference>
<protein>
    <submittedName>
        <fullName evidence="1">Uncharacterized protein</fullName>
    </submittedName>
</protein>
<organism evidence="1">
    <name type="scientific">Salmonella enterica subsp. diarizonae serovar 60:r:e,n,x,z15</name>
    <dbReference type="NCBI Taxonomy" id="1173779"/>
    <lineage>
        <taxon>Bacteria</taxon>
        <taxon>Pseudomonadati</taxon>
        <taxon>Pseudomonadota</taxon>
        <taxon>Gammaproteobacteria</taxon>
        <taxon>Enterobacterales</taxon>
        <taxon>Enterobacteriaceae</taxon>
        <taxon>Salmonella</taxon>
    </lineage>
</organism>
<dbReference type="InterPro" id="IPR059241">
    <property type="entry name" value="SfIV_phage_associated"/>
</dbReference>
<reference evidence="1" key="1">
    <citation type="submission" date="2016-09" db="EMBL/GenBank/DDBJ databases">
        <authorList>
            <person name="Bell R."/>
        </authorList>
    </citation>
    <scope>NUCLEOTIDE SEQUENCE</scope>
    <source>
        <strain evidence="1">CFSAN044923</strain>
    </source>
</reference>
<gene>
    <name evidence="1" type="ORF">A7S45_021430</name>
</gene>
<dbReference type="RefSeq" id="WP_077957692.1">
    <property type="nucleotide sequence ID" value="NZ_CP075128.1"/>
</dbReference>
<accession>A0A8E9YBR0</accession>
<dbReference type="NCBIfam" id="NF033230">
    <property type="entry name" value="phage_region_01"/>
    <property type="match status" value="1"/>
</dbReference>
<name>A0A8E9YBR0_SALDZ</name>
<dbReference type="AlphaFoldDB" id="A0A8E9YBR0"/>
<evidence type="ECO:0000313" key="1">
    <source>
        <dbReference type="EMBL" id="QWJ46154.1"/>
    </source>
</evidence>
<reference evidence="1" key="2">
    <citation type="submission" date="2021-05" db="EMBL/GenBank/DDBJ databases">
        <title>Whole genome PacBio Sequel sequence of Salmonella enterica subsp. enterica.</title>
        <authorList>
            <person name="Hoffmann M."/>
            <person name="Balkey M."/>
            <person name="Luo Y."/>
        </authorList>
    </citation>
    <scope>NUCLEOTIDE SEQUENCE</scope>
    <source>
        <strain evidence="1">CFSAN044923</strain>
    </source>
</reference>
<proteinExistence type="predicted"/>